<dbReference type="STRING" id="214095.RU97_GL000833"/>
<keyword evidence="3" id="KW-0378">Hydrolase</keyword>
<keyword evidence="7" id="KW-0732">Signal</keyword>
<keyword evidence="2" id="KW-0645">Protease</keyword>
<comment type="similarity">
    <text evidence="1">Belongs to the peptidase C40 family.</text>
</comment>
<dbReference type="Gene3D" id="3.90.1720.10">
    <property type="entry name" value="endopeptidase domain like (from Nostoc punctiforme)"/>
    <property type="match status" value="1"/>
</dbReference>
<dbReference type="PROSITE" id="PS51935">
    <property type="entry name" value="NLPC_P60"/>
    <property type="match status" value="1"/>
</dbReference>
<dbReference type="Pfam" id="PF00877">
    <property type="entry name" value="NLPC_P60"/>
    <property type="match status" value="1"/>
</dbReference>
<keyword evidence="5" id="KW-0175">Coiled coil</keyword>
<dbReference type="InterPro" id="IPR000064">
    <property type="entry name" value="NLP_P60_dom"/>
</dbReference>
<keyword evidence="10" id="KW-1185">Reference proteome</keyword>
<organism evidence="9 10">
    <name type="scientific">Enterococcus canis</name>
    <dbReference type="NCBI Taxonomy" id="214095"/>
    <lineage>
        <taxon>Bacteria</taxon>
        <taxon>Bacillati</taxon>
        <taxon>Bacillota</taxon>
        <taxon>Bacilli</taxon>
        <taxon>Lactobacillales</taxon>
        <taxon>Enterococcaceae</taxon>
        <taxon>Enterococcus</taxon>
    </lineage>
</organism>
<evidence type="ECO:0000256" key="6">
    <source>
        <dbReference type="SAM" id="MobiDB-lite"/>
    </source>
</evidence>
<dbReference type="AlphaFoldDB" id="A0A1L8RHU0"/>
<evidence type="ECO:0000256" key="5">
    <source>
        <dbReference type="SAM" id="Coils"/>
    </source>
</evidence>
<dbReference type="RefSeq" id="WP_067389592.1">
    <property type="nucleotide sequence ID" value="NZ_JXKH01000002.1"/>
</dbReference>
<sequence length="299" mass="31907">MKQSLIKNTVTVAALSAALFMGGQSLAATKEDVTSQKATIEKISQKIETTTTTAKKLEAAIEKVKDENQALALQLSEENQKLANLKELGAEDVQPLSPLTVTPLTAVTTTNDSLNSLTLTVEKLAHDLEQKQDDEKELSKEKDKNEATQKELDEQKAAAQATLNELEEAVKEAQAEEQALKETTGGNSAPSIAANYLGTPYVWGGTTPSGFDCSGLVQYVFNQMGISVGRTTTDQESAGTSVSMDALQAGDLLFWGSPGASYHVAIYVGNGEYIHAPVPGDVVKYDTISGYTPSFAIRV</sequence>
<reference evidence="9 10" key="1">
    <citation type="submission" date="2014-12" db="EMBL/GenBank/DDBJ databases">
        <title>Draft genome sequences of 29 type strains of Enterococci.</title>
        <authorList>
            <person name="Zhong Z."/>
            <person name="Sun Z."/>
            <person name="Liu W."/>
            <person name="Zhang W."/>
            <person name="Zhang H."/>
        </authorList>
    </citation>
    <scope>NUCLEOTIDE SEQUENCE [LARGE SCALE GENOMIC DNA]</scope>
    <source>
        <strain evidence="9 10">DSM 17029</strain>
    </source>
</reference>
<dbReference type="EMBL" id="JXKH01000002">
    <property type="protein sequence ID" value="OJG19262.1"/>
    <property type="molecule type" value="Genomic_DNA"/>
</dbReference>
<dbReference type="PANTHER" id="PTHR47053">
    <property type="entry name" value="MUREIN DD-ENDOPEPTIDASE MEPH-RELATED"/>
    <property type="match status" value="1"/>
</dbReference>
<feature type="chain" id="PRO_5009879823" description="NlpC/P60 domain-containing protein" evidence="7">
    <location>
        <begin position="28"/>
        <end position="299"/>
    </location>
</feature>
<feature type="domain" description="NlpC/P60" evidence="8">
    <location>
        <begin position="183"/>
        <end position="299"/>
    </location>
</feature>
<evidence type="ECO:0000256" key="7">
    <source>
        <dbReference type="SAM" id="SignalP"/>
    </source>
</evidence>
<evidence type="ECO:0000256" key="1">
    <source>
        <dbReference type="ARBA" id="ARBA00007074"/>
    </source>
</evidence>
<keyword evidence="4" id="KW-0788">Thiol protease</keyword>
<dbReference type="PANTHER" id="PTHR47053:SF1">
    <property type="entry name" value="MUREIN DD-ENDOPEPTIDASE MEPH-RELATED"/>
    <property type="match status" value="1"/>
</dbReference>
<feature type="compositionally biased region" description="Basic and acidic residues" evidence="6">
    <location>
        <begin position="128"/>
        <end position="156"/>
    </location>
</feature>
<dbReference type="SUPFAM" id="SSF54001">
    <property type="entry name" value="Cysteine proteinases"/>
    <property type="match status" value="1"/>
</dbReference>
<evidence type="ECO:0000313" key="9">
    <source>
        <dbReference type="EMBL" id="OJG19262.1"/>
    </source>
</evidence>
<dbReference type="InterPro" id="IPR038765">
    <property type="entry name" value="Papain-like_cys_pep_sf"/>
</dbReference>
<evidence type="ECO:0000256" key="2">
    <source>
        <dbReference type="ARBA" id="ARBA00022670"/>
    </source>
</evidence>
<evidence type="ECO:0000313" key="10">
    <source>
        <dbReference type="Proteomes" id="UP000181884"/>
    </source>
</evidence>
<dbReference type="GO" id="GO:0006508">
    <property type="term" value="P:proteolysis"/>
    <property type="evidence" value="ECO:0007669"/>
    <property type="project" value="UniProtKB-KW"/>
</dbReference>
<protein>
    <recommendedName>
        <fullName evidence="8">NlpC/P60 domain-containing protein</fullName>
    </recommendedName>
</protein>
<accession>A0A1L8RHU0</accession>
<dbReference type="Proteomes" id="UP000181884">
    <property type="component" value="Unassembled WGS sequence"/>
</dbReference>
<gene>
    <name evidence="9" type="ORF">RU97_GL000833</name>
</gene>
<dbReference type="InterPro" id="IPR051202">
    <property type="entry name" value="Peptidase_C40"/>
</dbReference>
<name>A0A1L8RHU0_9ENTE</name>
<comment type="caution">
    <text evidence="9">The sequence shown here is derived from an EMBL/GenBank/DDBJ whole genome shotgun (WGS) entry which is preliminary data.</text>
</comment>
<feature type="region of interest" description="Disordered" evidence="6">
    <location>
        <begin position="128"/>
        <end position="158"/>
    </location>
</feature>
<evidence type="ECO:0000256" key="3">
    <source>
        <dbReference type="ARBA" id="ARBA00022801"/>
    </source>
</evidence>
<evidence type="ECO:0000259" key="8">
    <source>
        <dbReference type="PROSITE" id="PS51935"/>
    </source>
</evidence>
<feature type="coiled-coil region" evidence="5">
    <location>
        <begin position="40"/>
        <end position="88"/>
    </location>
</feature>
<dbReference type="GO" id="GO:0008234">
    <property type="term" value="F:cysteine-type peptidase activity"/>
    <property type="evidence" value="ECO:0007669"/>
    <property type="project" value="UniProtKB-KW"/>
</dbReference>
<feature type="signal peptide" evidence="7">
    <location>
        <begin position="1"/>
        <end position="27"/>
    </location>
</feature>
<evidence type="ECO:0000256" key="4">
    <source>
        <dbReference type="ARBA" id="ARBA00022807"/>
    </source>
</evidence>
<proteinExistence type="inferred from homology"/>